<dbReference type="Pfam" id="PF00270">
    <property type="entry name" value="DEAD"/>
    <property type="match status" value="1"/>
</dbReference>
<organism evidence="11 12">
    <name type="scientific">Candidatus Methylobacter favarea</name>
    <dbReference type="NCBI Taxonomy" id="2707345"/>
    <lineage>
        <taxon>Bacteria</taxon>
        <taxon>Pseudomonadati</taxon>
        <taxon>Pseudomonadota</taxon>
        <taxon>Gammaproteobacteria</taxon>
        <taxon>Methylococcales</taxon>
        <taxon>Methylococcaceae</taxon>
        <taxon>Methylobacter</taxon>
    </lineage>
</organism>
<dbReference type="Proteomes" id="UP000494216">
    <property type="component" value="Unassembled WGS sequence"/>
</dbReference>
<evidence type="ECO:0000256" key="2">
    <source>
        <dbReference type="ARBA" id="ARBA00009046"/>
    </source>
</evidence>
<comment type="caution">
    <text evidence="11">The sequence shown here is derived from an EMBL/GenBank/DDBJ whole genome shotgun (WGS) entry which is preliminary data.</text>
</comment>
<dbReference type="SUPFAM" id="SSF52540">
    <property type="entry name" value="P-loop containing nucleoside triphosphate hydrolases"/>
    <property type="match status" value="1"/>
</dbReference>
<evidence type="ECO:0000256" key="8">
    <source>
        <dbReference type="ARBA" id="ARBA00022840"/>
    </source>
</evidence>
<gene>
    <name evidence="11" type="ORF">METHB2_320008</name>
</gene>
<evidence type="ECO:0000259" key="10">
    <source>
        <dbReference type="PROSITE" id="PS51643"/>
    </source>
</evidence>
<dbReference type="InterPro" id="IPR006483">
    <property type="entry name" value="CRISPR-assoc_Cas3_HD"/>
</dbReference>
<evidence type="ECO:0000256" key="6">
    <source>
        <dbReference type="ARBA" id="ARBA00022801"/>
    </source>
</evidence>
<dbReference type="InterPro" id="IPR027417">
    <property type="entry name" value="P-loop_NTPase"/>
</dbReference>
<keyword evidence="9" id="KW-0051">Antiviral defense</keyword>
<dbReference type="PROSITE" id="PS51643">
    <property type="entry name" value="HD_CAS3"/>
    <property type="match status" value="1"/>
</dbReference>
<keyword evidence="5" id="KW-0547">Nucleotide-binding</keyword>
<evidence type="ECO:0000313" key="11">
    <source>
        <dbReference type="EMBL" id="CAA9891021.1"/>
    </source>
</evidence>
<keyword evidence="7" id="KW-0347">Helicase</keyword>
<proteinExistence type="inferred from homology"/>
<dbReference type="GO" id="GO:0005524">
    <property type="term" value="F:ATP binding"/>
    <property type="evidence" value="ECO:0007669"/>
    <property type="project" value="UniProtKB-KW"/>
</dbReference>
<dbReference type="CDD" id="cd17930">
    <property type="entry name" value="DEXHc_cas3"/>
    <property type="match status" value="1"/>
</dbReference>
<keyword evidence="4" id="KW-0479">Metal-binding</keyword>
<evidence type="ECO:0000256" key="9">
    <source>
        <dbReference type="ARBA" id="ARBA00023118"/>
    </source>
</evidence>
<dbReference type="GO" id="GO:0046872">
    <property type="term" value="F:metal ion binding"/>
    <property type="evidence" value="ECO:0007669"/>
    <property type="project" value="UniProtKB-KW"/>
</dbReference>
<dbReference type="NCBIfam" id="TIGR01596">
    <property type="entry name" value="cas3_HD"/>
    <property type="match status" value="1"/>
</dbReference>
<dbReference type="GO" id="GO:0016787">
    <property type="term" value="F:hydrolase activity"/>
    <property type="evidence" value="ECO:0007669"/>
    <property type="project" value="UniProtKB-KW"/>
</dbReference>
<dbReference type="Pfam" id="PF18019">
    <property type="entry name" value="Cas3_HD"/>
    <property type="match status" value="1"/>
</dbReference>
<dbReference type="GO" id="GO:0004386">
    <property type="term" value="F:helicase activity"/>
    <property type="evidence" value="ECO:0007669"/>
    <property type="project" value="UniProtKB-KW"/>
</dbReference>
<keyword evidence="12" id="KW-1185">Reference proteome</keyword>
<dbReference type="CDD" id="cd09641">
    <property type="entry name" value="Cas3''_I"/>
    <property type="match status" value="1"/>
</dbReference>
<evidence type="ECO:0000256" key="1">
    <source>
        <dbReference type="ARBA" id="ARBA00006847"/>
    </source>
</evidence>
<dbReference type="Pfam" id="PF22590">
    <property type="entry name" value="Cas3-like_C_2"/>
    <property type="match status" value="1"/>
</dbReference>
<dbReference type="InterPro" id="IPR054712">
    <property type="entry name" value="Cas3-like_dom"/>
</dbReference>
<evidence type="ECO:0000313" key="12">
    <source>
        <dbReference type="Proteomes" id="UP000494216"/>
    </source>
</evidence>
<accession>A0A8S0YA33</accession>
<dbReference type="InterPro" id="IPR014001">
    <property type="entry name" value="Helicase_ATP-bd"/>
</dbReference>
<name>A0A8S0YA33_9GAMM</name>
<keyword evidence="8" id="KW-0067">ATP-binding</keyword>
<evidence type="ECO:0000256" key="7">
    <source>
        <dbReference type="ARBA" id="ARBA00022806"/>
    </source>
</evidence>
<comment type="similarity">
    <text evidence="2">In the central section; belongs to the CRISPR-associated helicase Cas3 family.</text>
</comment>
<dbReference type="SMART" id="SM00487">
    <property type="entry name" value="DEXDc"/>
    <property type="match status" value="1"/>
</dbReference>
<sequence>MIYRVLQLYWFLTFRMILRVIQLKQKNKPYIAHFRVADKKEQTLDNHLREVAAIAKKLATKINVPEAGELIGLLHDFGKYSSQFQNYIKSATGLLNPDIDDDYVNTKALKGKIDHSTAGAQWVWEALGKVGKNGEGKLCGQILALCIASHHSGLIDCLKPEGVNGFKVRMDKEDEKSNLSECKHNADAIILEQAGQLADKPLMSAILKQIKLLTQQEQHGQLISETIKHFYIGFWTRFLFSCLIDADRINSADFEIPKNASYRNKAVSWIIAINRLELFLTEQQANDTPINAIRNTISDTCKNRAQDAQGIYTLTVPTGGGKTYASLRYALYHAKKHGLERIIYIIPYTSIIEQNAQAIRKVIEQVGEDYSWVLEHHSNLEPETQTWHSKLAAENWDAPIVLTTMVQFLETLFSGGTRGARRLHQLSNSVIIFDEIQTLPINCTHLFCNALNFLSTYTKTTAVLCTATQPLLDQLRSSEKGQLLILDENHLIPDVRQLFDQLKRVEISNKTKPEGWSEEEIAELALSEFKVKGNCLVIVNTKAWAQALYVKCSKTVDADSLFHLSTNQCSAHRSELFRRMRARLADGLPVLCFSTQLIEAGVDIDFASVIRFLAGLDSIAQAAGRCNRNGRLDTATVHVVNPSKETIDQLIDIKVGQEKTRRVFSEIDGKALLDPEVIALYFRYYFYDRADEMAYSLNEKQAGRIDTLLSLLSNNKSNIHREEPLQLRQSFMTAGNAFKAIDAPTQSVIVPYEQGEQLIAELCGLSTAFNAPGYYACLKQAQKFSVNVFPNVWKKLLEQKAVHEIHPGEGMYCLDERYYSPEFGLSTEPVGKTEAIIL</sequence>
<dbReference type="GO" id="GO:0051607">
    <property type="term" value="P:defense response to virus"/>
    <property type="evidence" value="ECO:0007669"/>
    <property type="project" value="UniProtKB-KW"/>
</dbReference>
<dbReference type="EMBL" id="CADCXN010000061">
    <property type="protein sequence ID" value="CAA9891021.1"/>
    <property type="molecule type" value="Genomic_DNA"/>
</dbReference>
<dbReference type="InterPro" id="IPR011545">
    <property type="entry name" value="DEAD/DEAH_box_helicase_dom"/>
</dbReference>
<comment type="similarity">
    <text evidence="1">In the N-terminal section; belongs to the CRISPR-associated nuclease Cas3-HD family.</text>
</comment>
<feature type="domain" description="HD Cas3-type" evidence="10">
    <location>
        <begin position="37"/>
        <end position="249"/>
    </location>
</feature>
<dbReference type="GO" id="GO:0004519">
    <property type="term" value="F:endonuclease activity"/>
    <property type="evidence" value="ECO:0007669"/>
    <property type="project" value="UniProtKB-KW"/>
</dbReference>
<dbReference type="AlphaFoldDB" id="A0A8S0YA33"/>
<keyword evidence="6" id="KW-0378">Hydrolase</keyword>
<dbReference type="InterPro" id="IPR006474">
    <property type="entry name" value="Helicase_Cas3_CRISPR-ass_core"/>
</dbReference>
<dbReference type="NCBIfam" id="TIGR01587">
    <property type="entry name" value="cas3_core"/>
    <property type="match status" value="1"/>
</dbReference>
<dbReference type="Gene3D" id="3.40.50.300">
    <property type="entry name" value="P-loop containing nucleotide triphosphate hydrolases"/>
    <property type="match status" value="2"/>
</dbReference>
<keyword evidence="11" id="KW-0255">Endonuclease</keyword>
<reference evidence="11 12" key="1">
    <citation type="submission" date="2020-02" db="EMBL/GenBank/DDBJ databases">
        <authorList>
            <person name="Hogendoorn C."/>
        </authorList>
    </citation>
    <scope>NUCLEOTIDE SEQUENCE [LARGE SCALE GENOMIC DNA]</scope>
    <source>
        <strain evidence="11">METHB21</strain>
    </source>
</reference>
<dbReference type="SUPFAM" id="SSF109604">
    <property type="entry name" value="HD-domain/PDEase-like"/>
    <property type="match status" value="1"/>
</dbReference>
<evidence type="ECO:0000256" key="5">
    <source>
        <dbReference type="ARBA" id="ARBA00022741"/>
    </source>
</evidence>
<protein>
    <submittedName>
        <fullName evidence="11">CRISPR-associated endonuclease/helicase Cas3</fullName>
    </submittedName>
</protein>
<keyword evidence="3" id="KW-0540">Nuclease</keyword>
<dbReference type="Gene3D" id="1.10.3210.30">
    <property type="match status" value="1"/>
</dbReference>
<evidence type="ECO:0000256" key="4">
    <source>
        <dbReference type="ARBA" id="ARBA00022723"/>
    </source>
</evidence>
<evidence type="ECO:0000256" key="3">
    <source>
        <dbReference type="ARBA" id="ARBA00022722"/>
    </source>
</evidence>
<dbReference type="GO" id="GO:0003676">
    <property type="term" value="F:nucleic acid binding"/>
    <property type="evidence" value="ECO:0007669"/>
    <property type="project" value="InterPro"/>
</dbReference>
<dbReference type="InterPro" id="IPR038257">
    <property type="entry name" value="CRISPR-assoc_Cas3_HD_sf"/>
</dbReference>